<sequence>MWFVEKNRYESEIARLGLLVRELRIKEEITQAQLSTLCNVDVRTIQRIEKGKQNITISLLFTIADALKINSSILIGKIFSENL</sequence>
<keyword evidence="1" id="KW-0238">DNA-binding</keyword>
<dbReference type="InterPro" id="IPR001387">
    <property type="entry name" value="Cro/C1-type_HTH"/>
</dbReference>
<protein>
    <submittedName>
        <fullName evidence="3">XRE family transcriptional regulator</fullName>
    </submittedName>
</protein>
<dbReference type="InterPro" id="IPR050807">
    <property type="entry name" value="TransReg_Diox_bact_type"/>
</dbReference>
<dbReference type="Gene3D" id="1.10.260.40">
    <property type="entry name" value="lambda repressor-like DNA-binding domains"/>
    <property type="match status" value="1"/>
</dbReference>
<accession>A0A434A997</accession>
<dbReference type="PANTHER" id="PTHR46797:SF1">
    <property type="entry name" value="METHYLPHOSPHONATE SYNTHASE"/>
    <property type="match status" value="1"/>
</dbReference>
<evidence type="ECO:0000313" key="3">
    <source>
        <dbReference type="EMBL" id="RUT70914.1"/>
    </source>
</evidence>
<reference evidence="4" key="1">
    <citation type="journal article" date="2019" name="Syst. Appl. Microbiol.">
        <title>Flavobacterium circumlabens sp. nov. and Flavobacterium cupreum sp. nov., two psychrotrophic species isolated from Antarctic environmental samples.</title>
        <authorList>
            <person name="Kralova S."/>
            <person name="Busse H.-J."/>
            <person name="Svec P."/>
            <person name="Maslanova I."/>
            <person name="Stankova E."/>
            <person name="Bartak M."/>
            <person name="Sedlacek I."/>
        </authorList>
    </citation>
    <scope>NUCLEOTIDE SEQUENCE [LARGE SCALE GENOMIC DNA]</scope>
    <source>
        <strain evidence="4">CCM 8825</strain>
    </source>
</reference>
<comment type="caution">
    <text evidence="3">The sequence shown here is derived from an EMBL/GenBank/DDBJ whole genome shotgun (WGS) entry which is preliminary data.</text>
</comment>
<dbReference type="AlphaFoldDB" id="A0A434A997"/>
<proteinExistence type="predicted"/>
<keyword evidence="4" id="KW-1185">Reference proteome</keyword>
<evidence type="ECO:0000256" key="1">
    <source>
        <dbReference type="ARBA" id="ARBA00023125"/>
    </source>
</evidence>
<dbReference type="SUPFAM" id="SSF47413">
    <property type="entry name" value="lambda repressor-like DNA-binding domains"/>
    <property type="match status" value="1"/>
</dbReference>
<gene>
    <name evidence="3" type="ORF">D0817_07120</name>
</gene>
<dbReference type="Pfam" id="PF01381">
    <property type="entry name" value="HTH_3"/>
    <property type="match status" value="1"/>
</dbReference>
<name>A0A434A997_9FLAO</name>
<dbReference type="GO" id="GO:0003677">
    <property type="term" value="F:DNA binding"/>
    <property type="evidence" value="ECO:0007669"/>
    <property type="project" value="UniProtKB-KW"/>
</dbReference>
<evidence type="ECO:0000313" key="4">
    <source>
        <dbReference type="Proteomes" id="UP000288102"/>
    </source>
</evidence>
<dbReference type="CDD" id="cd00093">
    <property type="entry name" value="HTH_XRE"/>
    <property type="match status" value="1"/>
</dbReference>
<organism evidence="3 4">
    <name type="scientific">Flavobacterium cupreum</name>
    <dbReference type="NCBI Taxonomy" id="2133766"/>
    <lineage>
        <taxon>Bacteria</taxon>
        <taxon>Pseudomonadati</taxon>
        <taxon>Bacteroidota</taxon>
        <taxon>Flavobacteriia</taxon>
        <taxon>Flavobacteriales</taxon>
        <taxon>Flavobacteriaceae</taxon>
        <taxon>Flavobacterium</taxon>
    </lineage>
</organism>
<feature type="domain" description="HTH cro/C1-type" evidence="2">
    <location>
        <begin position="20"/>
        <end position="74"/>
    </location>
</feature>
<evidence type="ECO:0000259" key="2">
    <source>
        <dbReference type="PROSITE" id="PS50943"/>
    </source>
</evidence>
<dbReference type="PROSITE" id="PS50943">
    <property type="entry name" value="HTH_CROC1"/>
    <property type="match status" value="1"/>
</dbReference>
<dbReference type="EMBL" id="QWDM01000004">
    <property type="protein sequence ID" value="RUT70914.1"/>
    <property type="molecule type" value="Genomic_DNA"/>
</dbReference>
<dbReference type="InterPro" id="IPR010982">
    <property type="entry name" value="Lambda_DNA-bd_dom_sf"/>
</dbReference>
<dbReference type="GO" id="GO:0003700">
    <property type="term" value="F:DNA-binding transcription factor activity"/>
    <property type="evidence" value="ECO:0007669"/>
    <property type="project" value="TreeGrafter"/>
</dbReference>
<dbReference type="PANTHER" id="PTHR46797">
    <property type="entry name" value="HTH-TYPE TRANSCRIPTIONAL REGULATOR"/>
    <property type="match status" value="1"/>
</dbReference>
<dbReference type="SMART" id="SM00530">
    <property type="entry name" value="HTH_XRE"/>
    <property type="match status" value="1"/>
</dbReference>
<dbReference type="Proteomes" id="UP000288102">
    <property type="component" value="Unassembled WGS sequence"/>
</dbReference>
<dbReference type="OrthoDB" id="1357763at2"/>
<dbReference type="GO" id="GO:0005829">
    <property type="term" value="C:cytosol"/>
    <property type="evidence" value="ECO:0007669"/>
    <property type="project" value="TreeGrafter"/>
</dbReference>